<proteinExistence type="predicted"/>
<gene>
    <name evidence="3" type="ORF">FJM67_04770</name>
</gene>
<dbReference type="GO" id="GO:0003676">
    <property type="term" value="F:nucleic acid binding"/>
    <property type="evidence" value="ECO:0007669"/>
    <property type="project" value="InterPro"/>
</dbReference>
<dbReference type="AlphaFoldDB" id="A0A501X072"/>
<reference evidence="3 4" key="1">
    <citation type="submission" date="2019-06" db="EMBL/GenBank/DDBJ databases">
        <title>A novel bacterium of genus Marinomonas, isolated from coastal sand.</title>
        <authorList>
            <person name="Huang H."/>
            <person name="Mo K."/>
            <person name="Hu Y."/>
        </authorList>
    </citation>
    <scope>NUCLEOTIDE SEQUENCE [LARGE SCALE GENOMIC DNA]</scope>
    <source>
        <strain evidence="3 4">HB171799</strain>
    </source>
</reference>
<dbReference type="RefSeq" id="WP_140587536.1">
    <property type="nucleotide sequence ID" value="NZ_VFRR01000006.1"/>
</dbReference>
<dbReference type="GO" id="GO:0015074">
    <property type="term" value="P:DNA integration"/>
    <property type="evidence" value="ECO:0007669"/>
    <property type="project" value="InterPro"/>
</dbReference>
<feature type="domain" description="Integrase catalytic" evidence="2">
    <location>
        <begin position="257"/>
        <end position="457"/>
    </location>
</feature>
<dbReference type="Gene3D" id="3.30.420.10">
    <property type="entry name" value="Ribonuclease H-like superfamily/Ribonuclease H"/>
    <property type="match status" value="1"/>
</dbReference>
<dbReference type="InterPro" id="IPR001584">
    <property type="entry name" value="Integrase_cat-core"/>
</dbReference>
<feature type="compositionally biased region" description="Polar residues" evidence="1">
    <location>
        <begin position="618"/>
        <end position="631"/>
    </location>
</feature>
<accession>A0A501X072</accession>
<feature type="region of interest" description="Disordered" evidence="1">
    <location>
        <begin position="617"/>
        <end position="686"/>
    </location>
</feature>
<protein>
    <submittedName>
        <fullName evidence="3">DDE-type integrase/transposase/recombinase</fullName>
    </submittedName>
</protein>
<organism evidence="3 4">
    <name type="scientific">Maribrevibacterium harenarium</name>
    <dbReference type="NCBI Taxonomy" id="2589817"/>
    <lineage>
        <taxon>Bacteria</taxon>
        <taxon>Pseudomonadati</taxon>
        <taxon>Pseudomonadota</taxon>
        <taxon>Gammaproteobacteria</taxon>
        <taxon>Oceanospirillales</taxon>
        <taxon>Oceanospirillaceae</taxon>
        <taxon>Maribrevibacterium</taxon>
    </lineage>
</organism>
<dbReference type="Proteomes" id="UP000315901">
    <property type="component" value="Unassembled WGS sequence"/>
</dbReference>
<dbReference type="InterPro" id="IPR015378">
    <property type="entry name" value="Transposase-like_Mu_C"/>
</dbReference>
<dbReference type="Pfam" id="PF09299">
    <property type="entry name" value="Mu-transpos_C"/>
    <property type="match status" value="1"/>
</dbReference>
<dbReference type="OrthoDB" id="501284at2"/>
<dbReference type="InterPro" id="IPR012337">
    <property type="entry name" value="RNaseH-like_sf"/>
</dbReference>
<comment type="caution">
    <text evidence="3">The sequence shown here is derived from an EMBL/GenBank/DDBJ whole genome shotgun (WGS) entry which is preliminary data.</text>
</comment>
<name>A0A501X072_9GAMM</name>
<dbReference type="PROSITE" id="PS50994">
    <property type="entry name" value="INTEGRASE"/>
    <property type="match status" value="1"/>
</dbReference>
<dbReference type="InterPro" id="IPR036397">
    <property type="entry name" value="RNaseH_sf"/>
</dbReference>
<evidence type="ECO:0000259" key="2">
    <source>
        <dbReference type="PROSITE" id="PS50994"/>
    </source>
</evidence>
<evidence type="ECO:0000313" key="3">
    <source>
        <dbReference type="EMBL" id="TPE54265.1"/>
    </source>
</evidence>
<dbReference type="EMBL" id="VFRR01000006">
    <property type="protein sequence ID" value="TPE54265.1"/>
    <property type="molecule type" value="Genomic_DNA"/>
</dbReference>
<feature type="compositionally biased region" description="Polar residues" evidence="1">
    <location>
        <begin position="663"/>
        <end position="673"/>
    </location>
</feature>
<keyword evidence="4" id="KW-1185">Reference proteome</keyword>
<dbReference type="SUPFAM" id="SSF53098">
    <property type="entry name" value="Ribonuclease H-like"/>
    <property type="match status" value="1"/>
</dbReference>
<sequence length="686" mass="78213">MYLNKVFLDPHSDHQTTIRVVYEHIDFLMLIDIHDEKAWPYRVNIDEFESLSLEAIPDPISLVPPDVGSKAEEIRNRAYRSVSLLLTDYFALFDKKLRNQKIKSVLKATEEPRLYVTRQLRRYWQRGMSPDALAPDYTKCGAPGQDRIGMQKPGSKRTISPGNGVPITEEVANFFRLAIEGFYLVKGNIDLEEARTKANGFLRSKYPTIKQEDLPSERQFRYFYNKYYAKPLVVKARTPSIQYAKDVAPSYSTSASNNFGPGARYEIDATIADLHLVSEHDPDRIVGRPIVYKVKDVFSRMTVGLYVGLENPSWATASIALAHAFCDKVEYCRKFGIEITESDWPSIGTPATITADRGELLGKHGDILVNRFGITLSNTRAYRGDDKGIVEKSFHMMHVDILPYVEGRVEPINGKKKAGKRTELSANLTLYDFTKMVIISEINRNTSSPLEGYDFESDMPTDLPAIPVRLWHWGVKNRTGVLREVDPKLTYVNMLPHSKATISPSGICFKGMYYTCAEAVELGWFHKNRSVPRPKSIEVAYDPLNTNALYVRPDKKFDSVWECTLQSRSRRYQDMCLVEAMSIRSESRSTYAKAKQEADYKAPDLQNELEMIAHIAQKRQSSSELSNNSKRLSGIRDNRNQERESERQKMREASKPTKEKDTATVTCINSGKQVDQGFDYPDLDDF</sequence>
<feature type="compositionally biased region" description="Basic and acidic residues" evidence="1">
    <location>
        <begin position="634"/>
        <end position="662"/>
    </location>
</feature>
<evidence type="ECO:0000256" key="1">
    <source>
        <dbReference type="SAM" id="MobiDB-lite"/>
    </source>
</evidence>
<evidence type="ECO:0000313" key="4">
    <source>
        <dbReference type="Proteomes" id="UP000315901"/>
    </source>
</evidence>